<reference evidence="2 3" key="1">
    <citation type="submission" date="2019-03" db="EMBL/GenBank/DDBJ databases">
        <title>Genomic Encyclopedia of Type Strains, Phase IV (KMG-IV): sequencing the most valuable type-strain genomes for metagenomic binning, comparative biology and taxonomic classification.</title>
        <authorList>
            <person name="Goeker M."/>
        </authorList>
    </citation>
    <scope>NUCLEOTIDE SEQUENCE [LARGE SCALE GENOMIC DNA]</scope>
    <source>
        <strain evidence="2 3">DSM 25894</strain>
    </source>
</reference>
<dbReference type="RefSeq" id="WP_132372610.1">
    <property type="nucleotide sequence ID" value="NZ_SMAN01000020.1"/>
</dbReference>
<proteinExistence type="predicted"/>
<organism evidence="2 3">
    <name type="scientific">Melghiribacillus thermohalophilus</name>
    <dbReference type="NCBI Taxonomy" id="1324956"/>
    <lineage>
        <taxon>Bacteria</taxon>
        <taxon>Bacillati</taxon>
        <taxon>Bacillota</taxon>
        <taxon>Bacilli</taxon>
        <taxon>Bacillales</taxon>
        <taxon>Bacillaceae</taxon>
        <taxon>Melghiribacillus</taxon>
    </lineage>
</organism>
<dbReference type="Proteomes" id="UP000294650">
    <property type="component" value="Unassembled WGS sequence"/>
</dbReference>
<dbReference type="OrthoDB" id="2858597at2"/>
<keyword evidence="1" id="KW-0812">Transmembrane</keyword>
<keyword evidence="3" id="KW-1185">Reference proteome</keyword>
<protein>
    <submittedName>
        <fullName evidence="2">Uncharacterized protein</fullName>
    </submittedName>
</protein>
<accession>A0A4R3MX87</accession>
<sequence length="224" mass="25787">MKPYHDQTELEKTFRSFESIMFDEKDKEEVYASLINNMDQGEVKNKWVKWSNSILTAVVAMIFFIAGGYVVIDQFILDQAHPTQHDQHLQTIELYLENEFTGPNDELSSIFDKGLHPLELDEYLDQNYGDIAVDLEKMIKGNGVLSFLRSAHLNDYQLKPNKIDIQKIEGTQNHVYKYEVEVEYSKNGQTNTATVTGVINLDDNGKILLIRNMDDGGLYEKLNQ</sequence>
<evidence type="ECO:0000256" key="1">
    <source>
        <dbReference type="SAM" id="Phobius"/>
    </source>
</evidence>
<feature type="transmembrane region" description="Helical" evidence="1">
    <location>
        <begin position="54"/>
        <end position="72"/>
    </location>
</feature>
<keyword evidence="1" id="KW-0472">Membrane</keyword>
<evidence type="ECO:0000313" key="3">
    <source>
        <dbReference type="Proteomes" id="UP000294650"/>
    </source>
</evidence>
<comment type="caution">
    <text evidence="2">The sequence shown here is derived from an EMBL/GenBank/DDBJ whole genome shotgun (WGS) entry which is preliminary data.</text>
</comment>
<gene>
    <name evidence="2" type="ORF">EDD68_12057</name>
</gene>
<dbReference type="AlphaFoldDB" id="A0A4R3MX87"/>
<keyword evidence="1" id="KW-1133">Transmembrane helix</keyword>
<name>A0A4R3MX87_9BACI</name>
<evidence type="ECO:0000313" key="2">
    <source>
        <dbReference type="EMBL" id="TCT18949.1"/>
    </source>
</evidence>
<dbReference type="EMBL" id="SMAN01000020">
    <property type="protein sequence ID" value="TCT18949.1"/>
    <property type="molecule type" value="Genomic_DNA"/>
</dbReference>